<dbReference type="STRING" id="2325.TKV_c22530"/>
<dbReference type="Proteomes" id="UP000029669">
    <property type="component" value="Chromosome"/>
</dbReference>
<dbReference type="AlphaFoldDB" id="A0A097AU78"/>
<gene>
    <name evidence="1" type="ORF">TKV_c22530</name>
</gene>
<reference evidence="2" key="1">
    <citation type="journal article" date="2015" name="Genome Announc.">
        <title>Whole-Genome Sequences of 80 Environmental and Clinical Isolates of Burkholderia pseudomallei.</title>
        <authorList>
            <person name="Johnson S.L."/>
            <person name="Baker A.L."/>
            <person name="Chain P.S."/>
            <person name="Currie B.J."/>
            <person name="Daligault H.E."/>
            <person name="Davenport K.W."/>
            <person name="Davis C.B."/>
            <person name="Inglis T.J."/>
            <person name="Kaestli M."/>
            <person name="Koren S."/>
            <person name="Mayo M."/>
            <person name="Merritt A.J."/>
            <person name="Price E.P."/>
            <person name="Sarovich D.S."/>
            <person name="Warner J."/>
            <person name="Rosovitz M.J."/>
        </authorList>
    </citation>
    <scope>NUCLEOTIDE SEQUENCE [LARGE SCALE GENOMIC DNA]</scope>
    <source>
        <strain evidence="2">DSM 2030</strain>
    </source>
</reference>
<dbReference type="EMBL" id="CP009170">
    <property type="protein sequence ID" value="AIS53382.1"/>
    <property type="molecule type" value="Genomic_DNA"/>
</dbReference>
<keyword evidence="2" id="KW-1185">Reference proteome</keyword>
<protein>
    <submittedName>
        <fullName evidence="1">Uncharacterized protein</fullName>
    </submittedName>
</protein>
<name>A0A097AU78_THEKI</name>
<sequence>MLDCTLVQILEDEDLVFVLKYKSKGYFNKNLYFWSIDKMLEIRYHGYRRNYR</sequence>
<proteinExistence type="predicted"/>
<dbReference type="KEGG" id="tki:TKV_c22530"/>
<evidence type="ECO:0000313" key="2">
    <source>
        <dbReference type="Proteomes" id="UP000029669"/>
    </source>
</evidence>
<evidence type="ECO:0000313" key="1">
    <source>
        <dbReference type="EMBL" id="AIS53382.1"/>
    </source>
</evidence>
<organism evidence="1 2">
    <name type="scientific">Thermoanaerobacter kivui</name>
    <name type="common">Acetogenium kivui</name>
    <dbReference type="NCBI Taxonomy" id="2325"/>
    <lineage>
        <taxon>Bacteria</taxon>
        <taxon>Bacillati</taxon>
        <taxon>Bacillota</taxon>
        <taxon>Clostridia</taxon>
        <taxon>Thermoanaerobacterales</taxon>
        <taxon>Thermoanaerobacteraceae</taxon>
        <taxon>Thermoanaerobacter</taxon>
    </lineage>
</organism>
<accession>A0A097AU78</accession>
<dbReference type="HOGENOM" id="CLU_3085741_0_0_9"/>